<dbReference type="EMBL" id="KV426096">
    <property type="protein sequence ID" value="KZV88606.1"/>
    <property type="molecule type" value="Genomic_DNA"/>
</dbReference>
<keyword evidence="3" id="KW-1185">Reference proteome</keyword>
<feature type="domain" description="F-box" evidence="1">
    <location>
        <begin position="14"/>
        <end position="41"/>
    </location>
</feature>
<dbReference type="InParanoid" id="A0A165F923"/>
<dbReference type="InterPro" id="IPR001810">
    <property type="entry name" value="F-box_dom"/>
</dbReference>
<accession>A0A165F923</accession>
<evidence type="ECO:0000313" key="3">
    <source>
        <dbReference type="Proteomes" id="UP000077266"/>
    </source>
</evidence>
<organism evidence="2 3">
    <name type="scientific">Exidia glandulosa HHB12029</name>
    <dbReference type="NCBI Taxonomy" id="1314781"/>
    <lineage>
        <taxon>Eukaryota</taxon>
        <taxon>Fungi</taxon>
        <taxon>Dikarya</taxon>
        <taxon>Basidiomycota</taxon>
        <taxon>Agaricomycotina</taxon>
        <taxon>Agaricomycetes</taxon>
        <taxon>Auriculariales</taxon>
        <taxon>Exidiaceae</taxon>
        <taxon>Exidia</taxon>
    </lineage>
</organism>
<dbReference type="SUPFAM" id="SSF81383">
    <property type="entry name" value="F-box domain"/>
    <property type="match status" value="1"/>
</dbReference>
<gene>
    <name evidence="2" type="ORF">EXIGLDRAFT_173655</name>
</gene>
<protein>
    <recommendedName>
        <fullName evidence="1">F-box domain-containing protein</fullName>
    </recommendedName>
</protein>
<dbReference type="InterPro" id="IPR036047">
    <property type="entry name" value="F-box-like_dom_sf"/>
</dbReference>
<proteinExistence type="predicted"/>
<name>A0A165F923_EXIGL</name>
<dbReference type="AlphaFoldDB" id="A0A165F923"/>
<dbReference type="Pfam" id="PF00646">
    <property type="entry name" value="F-box"/>
    <property type="match status" value="1"/>
</dbReference>
<reference evidence="2 3" key="1">
    <citation type="journal article" date="2016" name="Mol. Biol. Evol.">
        <title>Comparative Genomics of Early-Diverging Mushroom-Forming Fungi Provides Insights into the Origins of Lignocellulose Decay Capabilities.</title>
        <authorList>
            <person name="Nagy L.G."/>
            <person name="Riley R."/>
            <person name="Tritt A."/>
            <person name="Adam C."/>
            <person name="Daum C."/>
            <person name="Floudas D."/>
            <person name="Sun H."/>
            <person name="Yadav J.S."/>
            <person name="Pangilinan J."/>
            <person name="Larsson K.H."/>
            <person name="Matsuura K."/>
            <person name="Barry K."/>
            <person name="Labutti K."/>
            <person name="Kuo R."/>
            <person name="Ohm R.A."/>
            <person name="Bhattacharya S.S."/>
            <person name="Shirouzu T."/>
            <person name="Yoshinaga Y."/>
            <person name="Martin F.M."/>
            <person name="Grigoriev I.V."/>
            <person name="Hibbett D.S."/>
        </authorList>
    </citation>
    <scope>NUCLEOTIDE SEQUENCE [LARGE SCALE GENOMIC DNA]</scope>
    <source>
        <strain evidence="2 3">HHB12029</strain>
    </source>
</reference>
<dbReference type="Proteomes" id="UP000077266">
    <property type="component" value="Unassembled WGS sequence"/>
</dbReference>
<evidence type="ECO:0000259" key="1">
    <source>
        <dbReference type="Pfam" id="PF00646"/>
    </source>
</evidence>
<evidence type="ECO:0000313" key="2">
    <source>
        <dbReference type="EMBL" id="KZV88606.1"/>
    </source>
</evidence>
<sequence>MTSRAFSRPFLEELECEILERLGQHDLLSTSRVCRRFHAISAPLLLRHIARYRLVNEDGYRSYTRLPNTYKVVARLLHDGDICRHVRYFDMPTDVGSVTVPPDALRAMWLSMAKLVALSLTGRLIAGVLDWGLNDVYFPGLRRLRVDSNSMCPSLITLHIDSLTHLRLDDDVTFPSGDIQATSLTHYHGPLEAILRFATHAKTLQFCTIHEPGTYGRTDWPSLSSLTACRSLRTLMLVLEVPEAVLLRMLENCVRFPSIEILLLKYKIAWYDPTRTQVNQQDRLEPSFERLFAPFPTAKRIAVFDDYWDSDHDSDDDDDDYWLTKQGPIWAERLSKTCSNVEFIAFGEACALTRGPDQRWMASRFTWEFEETFGQWVVPAVSG</sequence>
<dbReference type="Gene3D" id="1.20.1280.50">
    <property type="match status" value="1"/>
</dbReference>